<feature type="region of interest" description="Disordered" evidence="3">
    <location>
        <begin position="274"/>
        <end position="312"/>
    </location>
</feature>
<reference evidence="5 6" key="1">
    <citation type="journal article" date="2014" name="Curr. Biol.">
        <title>The genome of the clonal raider ant Cerapachys biroi.</title>
        <authorList>
            <person name="Oxley P.R."/>
            <person name="Ji L."/>
            <person name="Fetter-Pruneda I."/>
            <person name="McKenzie S.K."/>
            <person name="Li C."/>
            <person name="Hu H."/>
            <person name="Zhang G."/>
            <person name="Kronauer D.J."/>
        </authorList>
    </citation>
    <scope>NUCLEOTIDE SEQUENCE [LARGE SCALE GENOMIC DNA]</scope>
</reference>
<evidence type="ECO:0000313" key="5">
    <source>
        <dbReference type="EMBL" id="EZA49104.1"/>
    </source>
</evidence>
<evidence type="ECO:0000259" key="4">
    <source>
        <dbReference type="PROSITE" id="PS50102"/>
    </source>
</evidence>
<evidence type="ECO:0000313" key="6">
    <source>
        <dbReference type="Proteomes" id="UP000053097"/>
    </source>
</evidence>
<feature type="region of interest" description="Disordered" evidence="3">
    <location>
        <begin position="328"/>
        <end position="391"/>
    </location>
</feature>
<dbReference type="PANTHER" id="PTHR23147">
    <property type="entry name" value="SERINE/ARGININE RICH SPLICING FACTOR"/>
    <property type="match status" value="1"/>
</dbReference>
<dbReference type="OrthoDB" id="7682993at2759"/>
<feature type="compositionally biased region" description="Polar residues" evidence="3">
    <location>
        <begin position="381"/>
        <end position="391"/>
    </location>
</feature>
<dbReference type="Proteomes" id="UP000053097">
    <property type="component" value="Unassembled WGS sequence"/>
</dbReference>
<protein>
    <recommendedName>
        <fullName evidence="4">RRM domain-containing protein</fullName>
    </recommendedName>
</protein>
<feature type="domain" description="RRM" evidence="4">
    <location>
        <begin position="13"/>
        <end position="90"/>
    </location>
</feature>
<dbReference type="InterPro" id="IPR012677">
    <property type="entry name" value="Nucleotide-bd_a/b_plait_sf"/>
</dbReference>
<dbReference type="GO" id="GO:0003723">
    <property type="term" value="F:RNA binding"/>
    <property type="evidence" value="ECO:0007669"/>
    <property type="project" value="UniProtKB-UniRule"/>
</dbReference>
<feature type="compositionally biased region" description="Basic and acidic residues" evidence="3">
    <location>
        <begin position="277"/>
        <end position="289"/>
    </location>
</feature>
<dbReference type="AlphaFoldDB" id="A0A026W245"/>
<dbReference type="SMART" id="SM00360">
    <property type="entry name" value="RRM"/>
    <property type="match status" value="3"/>
</dbReference>
<proteinExistence type="predicted"/>
<keyword evidence="1 2" id="KW-0694">RNA-binding</keyword>
<evidence type="ECO:0000256" key="2">
    <source>
        <dbReference type="PROSITE-ProRule" id="PRU00176"/>
    </source>
</evidence>
<dbReference type="InterPro" id="IPR035979">
    <property type="entry name" value="RBD_domain_sf"/>
</dbReference>
<dbReference type="PROSITE" id="PS50102">
    <property type="entry name" value="RRM"/>
    <property type="match status" value="1"/>
</dbReference>
<feature type="compositionally biased region" description="Low complexity" evidence="3">
    <location>
        <begin position="296"/>
        <end position="307"/>
    </location>
</feature>
<gene>
    <name evidence="5" type="ORF">X777_12503</name>
</gene>
<dbReference type="InterPro" id="IPR000504">
    <property type="entry name" value="RRM_dom"/>
</dbReference>
<dbReference type="STRING" id="2015173.A0A026W245"/>
<keyword evidence="6" id="KW-1185">Reference proteome</keyword>
<dbReference type="Pfam" id="PF00076">
    <property type="entry name" value="RRM_1"/>
    <property type="match status" value="2"/>
</dbReference>
<dbReference type="SUPFAM" id="SSF54928">
    <property type="entry name" value="RNA-binding domain, RBD"/>
    <property type="match status" value="2"/>
</dbReference>
<sequence length="534" mass="60826">MNCDKYYKVENDGTYNVHFLNSEGYNIEEIKGIFSAFGKVLAVNVAGDTYGYRFIKYRTLDEIIRCVQGLQNNSSIRLLPEKLRHNVSRKVEENDSNQWQLPKRENSFSLFNIDKQFTSNFHDTNLKATPTFNLQTYEQDNISDKAQAYLNINSENAIHYNKYRADTINSGKSNSSDSNRHSPFLGQEGCSDKNFSNTMNFERYYRETKDSCYSVHFINKKGLTLDEIKELFSSYGNVLNVYDNDNRFVFVKYKTVAETVNCLKGLQNNSTISILPQKDKMNSTTKRTDQNGSQETSTTRTRLSSFSYNKTPAEAGNRLSSFVMRTSNLSNRKDDKSPLASTEKLSISSRQEHFGSDKASNEKPALSSRQENFGSDKASDHNWTQGQSDGSSHFLAKADGDNYVDNNISNIPALISDAEIKKRDFDATSESSLLAELNNASAKTFVMPMQEVIVANIHTNYGMYYILHLFEKYNPIAATTVQTIPETDIRYCHVYFETVQDATAVEKEFDNFVLSGRSLIVLRKLQLIKEVKIK</sequence>
<evidence type="ECO:0000256" key="1">
    <source>
        <dbReference type="ARBA" id="ARBA00022884"/>
    </source>
</evidence>
<dbReference type="Gene3D" id="3.30.70.330">
    <property type="match status" value="3"/>
</dbReference>
<accession>A0A026W245</accession>
<feature type="compositionally biased region" description="Polar residues" evidence="3">
    <location>
        <begin position="339"/>
        <end position="349"/>
    </location>
</feature>
<dbReference type="CDD" id="cd00590">
    <property type="entry name" value="RRM_SF"/>
    <property type="match status" value="2"/>
</dbReference>
<dbReference type="InterPro" id="IPR050907">
    <property type="entry name" value="SRSF"/>
</dbReference>
<dbReference type="EMBL" id="KK107539">
    <property type="protein sequence ID" value="EZA49104.1"/>
    <property type="molecule type" value="Genomic_DNA"/>
</dbReference>
<dbReference type="OMA" id="VIVANIH"/>
<feature type="compositionally biased region" description="Basic and acidic residues" evidence="3">
    <location>
        <begin position="350"/>
        <end position="361"/>
    </location>
</feature>
<organism evidence="5 6">
    <name type="scientific">Ooceraea biroi</name>
    <name type="common">Clonal raider ant</name>
    <name type="synonym">Cerapachys biroi</name>
    <dbReference type="NCBI Taxonomy" id="2015173"/>
    <lineage>
        <taxon>Eukaryota</taxon>
        <taxon>Metazoa</taxon>
        <taxon>Ecdysozoa</taxon>
        <taxon>Arthropoda</taxon>
        <taxon>Hexapoda</taxon>
        <taxon>Insecta</taxon>
        <taxon>Pterygota</taxon>
        <taxon>Neoptera</taxon>
        <taxon>Endopterygota</taxon>
        <taxon>Hymenoptera</taxon>
        <taxon>Apocrita</taxon>
        <taxon>Aculeata</taxon>
        <taxon>Formicoidea</taxon>
        <taxon>Formicidae</taxon>
        <taxon>Dorylinae</taxon>
        <taxon>Ooceraea</taxon>
    </lineage>
</organism>
<name>A0A026W245_OOCBI</name>
<evidence type="ECO:0000256" key="3">
    <source>
        <dbReference type="SAM" id="MobiDB-lite"/>
    </source>
</evidence>